<evidence type="ECO:0000313" key="1">
    <source>
        <dbReference type="EMBL" id="SQH77777.1"/>
    </source>
</evidence>
<sequence length="219" mass="24938">MKSQIERFIIKPPLFYIKVDMDFSTDEVNFFKQLFSERPSEVNLHTITVRTQIPSDLAAILSQSSLTLLAQGEGYKLWIPLHLELDEFGGFKPNLGTPEVIDINGCDRSRRVNTPIDVTLWDQADKLPVDILSLSLTGLTVSMQGVSYTRENLFGKVLNLRLPNQPRVELELEPVRVDSHIFAIKFKCLGHGQESIRKFLFNLHRSRNADLYRSIGLAP</sequence>
<evidence type="ECO:0008006" key="3">
    <source>
        <dbReference type="Google" id="ProtNLM"/>
    </source>
</evidence>
<reference evidence="2" key="1">
    <citation type="submission" date="2018-06" db="EMBL/GenBank/DDBJ databases">
        <authorList>
            <person name="Cea G.-C."/>
            <person name="William W."/>
        </authorList>
    </citation>
    <scope>NUCLEOTIDE SEQUENCE [LARGE SCALE GENOMIC DNA]</scope>
    <source>
        <strain evidence="2">DB21MT-2</strain>
    </source>
</reference>
<evidence type="ECO:0000313" key="2">
    <source>
        <dbReference type="Proteomes" id="UP000250123"/>
    </source>
</evidence>
<dbReference type="Proteomes" id="UP000250123">
    <property type="component" value="Chromosome SHEWBE"/>
</dbReference>
<dbReference type="KEGG" id="sbk:SHEWBE_3814"/>
<proteinExistence type="predicted"/>
<name>A0A330MDC2_9GAMM</name>
<dbReference type="EMBL" id="LS483452">
    <property type="protein sequence ID" value="SQH77777.1"/>
    <property type="molecule type" value="Genomic_DNA"/>
</dbReference>
<protein>
    <recommendedName>
        <fullName evidence="3">PilZ domain-containing protein</fullName>
    </recommendedName>
</protein>
<gene>
    <name evidence="1" type="ORF">SHEWBE_3814</name>
</gene>
<organism evidence="1 2">
    <name type="scientific">Shewanella benthica</name>
    <dbReference type="NCBI Taxonomy" id="43661"/>
    <lineage>
        <taxon>Bacteria</taxon>
        <taxon>Pseudomonadati</taxon>
        <taxon>Pseudomonadota</taxon>
        <taxon>Gammaproteobacteria</taxon>
        <taxon>Alteromonadales</taxon>
        <taxon>Shewanellaceae</taxon>
        <taxon>Shewanella</taxon>
    </lineage>
</organism>
<accession>A0A330MDC2</accession>
<dbReference type="AlphaFoldDB" id="A0A330MDC2"/>